<dbReference type="AlphaFoldDB" id="A0AAV4YBC0"/>
<dbReference type="Proteomes" id="UP001054945">
    <property type="component" value="Unassembled WGS sequence"/>
</dbReference>
<dbReference type="EMBL" id="BPLR01018994">
    <property type="protein sequence ID" value="GIZ03764.1"/>
    <property type="molecule type" value="Genomic_DNA"/>
</dbReference>
<evidence type="ECO:0000313" key="2">
    <source>
        <dbReference type="Proteomes" id="UP001054945"/>
    </source>
</evidence>
<keyword evidence="2" id="KW-1185">Reference proteome</keyword>
<gene>
    <name evidence="1" type="ORF">CEXT_105491</name>
</gene>
<accession>A0AAV4YBC0</accession>
<sequence length="69" mass="8242">MRTLDKFLRGTLEPESNPEHRICIWNIRTPYKFIHGALEPWTNLYIEHEYPGKIPKQNTRTLDESLYGL</sequence>
<reference evidence="1 2" key="1">
    <citation type="submission" date="2021-06" db="EMBL/GenBank/DDBJ databases">
        <title>Caerostris extrusa draft genome.</title>
        <authorList>
            <person name="Kono N."/>
            <person name="Arakawa K."/>
        </authorList>
    </citation>
    <scope>NUCLEOTIDE SEQUENCE [LARGE SCALE GENOMIC DNA]</scope>
</reference>
<organism evidence="1 2">
    <name type="scientific">Caerostris extrusa</name>
    <name type="common">Bark spider</name>
    <name type="synonym">Caerostris bankana</name>
    <dbReference type="NCBI Taxonomy" id="172846"/>
    <lineage>
        <taxon>Eukaryota</taxon>
        <taxon>Metazoa</taxon>
        <taxon>Ecdysozoa</taxon>
        <taxon>Arthropoda</taxon>
        <taxon>Chelicerata</taxon>
        <taxon>Arachnida</taxon>
        <taxon>Araneae</taxon>
        <taxon>Araneomorphae</taxon>
        <taxon>Entelegynae</taxon>
        <taxon>Araneoidea</taxon>
        <taxon>Araneidae</taxon>
        <taxon>Caerostris</taxon>
    </lineage>
</organism>
<protein>
    <submittedName>
        <fullName evidence="1">Uncharacterized protein</fullName>
    </submittedName>
</protein>
<comment type="caution">
    <text evidence="1">The sequence shown here is derived from an EMBL/GenBank/DDBJ whole genome shotgun (WGS) entry which is preliminary data.</text>
</comment>
<name>A0AAV4YBC0_CAEEX</name>
<evidence type="ECO:0000313" key="1">
    <source>
        <dbReference type="EMBL" id="GIZ03764.1"/>
    </source>
</evidence>
<proteinExistence type="predicted"/>